<dbReference type="InterPro" id="IPR012337">
    <property type="entry name" value="RNaseH-like_sf"/>
</dbReference>
<reference evidence="1 2" key="1">
    <citation type="submission" date="2019-08" db="EMBL/GenBank/DDBJ databases">
        <title>Whole genome of Aphis craccivora.</title>
        <authorList>
            <person name="Voronova N.V."/>
            <person name="Shulinski R.S."/>
            <person name="Bandarenka Y.V."/>
            <person name="Zhorov D.G."/>
            <person name="Warner D."/>
        </authorList>
    </citation>
    <scope>NUCLEOTIDE SEQUENCE [LARGE SCALE GENOMIC DNA]</scope>
    <source>
        <strain evidence="1">180601</strain>
        <tissue evidence="1">Whole Body</tissue>
    </source>
</reference>
<comment type="caution">
    <text evidence="1">The sequence shown here is derived from an EMBL/GenBank/DDBJ whole genome shotgun (WGS) entry which is preliminary data.</text>
</comment>
<gene>
    <name evidence="1" type="ORF">FWK35_00037512</name>
</gene>
<accession>A0A6G0VP07</accession>
<dbReference type="PANTHER" id="PTHR37162:SF1">
    <property type="entry name" value="BED-TYPE DOMAIN-CONTAINING PROTEIN"/>
    <property type="match status" value="1"/>
</dbReference>
<dbReference type="AlphaFoldDB" id="A0A6G0VP07"/>
<protein>
    <submittedName>
        <fullName evidence="1">Protein FAM200B-like</fullName>
    </submittedName>
</protein>
<dbReference type="SUPFAM" id="SSF53098">
    <property type="entry name" value="Ribonuclease H-like"/>
    <property type="match status" value="1"/>
</dbReference>
<dbReference type="Proteomes" id="UP000478052">
    <property type="component" value="Unassembled WGS sequence"/>
</dbReference>
<name>A0A6G0VP07_APHCR</name>
<dbReference type="EMBL" id="VUJU01013762">
    <property type="protein sequence ID" value="KAF0703755.1"/>
    <property type="molecule type" value="Genomic_DNA"/>
</dbReference>
<keyword evidence="2" id="KW-1185">Reference proteome</keyword>
<sequence length="377" mass="43675">IYSNDHLKSQKHKLASRASLQSGKVSNFFSKLITDKNDFALAAPEATFAYHTVIHNQSFRSMTCTSDLIRQLLNDKQFTCAKTKTREIIVNVIRPGLKSYFCSQDSSPKILVDFFKNDKALLYMKFIQSMLRLFNIYIQKIEGEHISAFKLIDILNSLINNLENKKNEHFINSEIENIIKVLEEEGCSIKKEFDTGSQIFFDLCIKYIQKWTMPNQTLLTELDWLNLTKKHTVTWQNAKNTLNFLSELVLLNEDDYFDEFMSFLNIFQEKFYFIGTKMVTNIKLFKEKDVSISNLAAVVDFAFCLPGSSTSIERVFSLMTSTWTDVRNQMGVTTVESCLITKTYGLSCMKFHDEIIKNQSFLKNVHSTQKYTMKAED</sequence>
<feature type="non-terminal residue" evidence="1">
    <location>
        <position position="1"/>
    </location>
</feature>
<evidence type="ECO:0000313" key="2">
    <source>
        <dbReference type="Proteomes" id="UP000478052"/>
    </source>
</evidence>
<proteinExistence type="predicted"/>
<feature type="non-terminal residue" evidence="1">
    <location>
        <position position="377"/>
    </location>
</feature>
<evidence type="ECO:0000313" key="1">
    <source>
        <dbReference type="EMBL" id="KAF0703755.1"/>
    </source>
</evidence>
<dbReference type="PANTHER" id="PTHR37162">
    <property type="entry name" value="HAT FAMILY DIMERISATION DOMAINCONTAINING PROTEIN-RELATED"/>
    <property type="match status" value="1"/>
</dbReference>
<dbReference type="OrthoDB" id="6623381at2759"/>
<organism evidence="1 2">
    <name type="scientific">Aphis craccivora</name>
    <name type="common">Cowpea aphid</name>
    <dbReference type="NCBI Taxonomy" id="307492"/>
    <lineage>
        <taxon>Eukaryota</taxon>
        <taxon>Metazoa</taxon>
        <taxon>Ecdysozoa</taxon>
        <taxon>Arthropoda</taxon>
        <taxon>Hexapoda</taxon>
        <taxon>Insecta</taxon>
        <taxon>Pterygota</taxon>
        <taxon>Neoptera</taxon>
        <taxon>Paraneoptera</taxon>
        <taxon>Hemiptera</taxon>
        <taxon>Sternorrhyncha</taxon>
        <taxon>Aphidomorpha</taxon>
        <taxon>Aphidoidea</taxon>
        <taxon>Aphididae</taxon>
        <taxon>Aphidini</taxon>
        <taxon>Aphis</taxon>
        <taxon>Aphis</taxon>
    </lineage>
</organism>